<dbReference type="Proteomes" id="UP000694397">
    <property type="component" value="Chromosome 18"/>
</dbReference>
<dbReference type="OrthoDB" id="2142683at2759"/>
<protein>
    <submittedName>
        <fullName evidence="5">C-type lectin domain family 4 member C-like</fullName>
    </submittedName>
</protein>
<dbReference type="InterPro" id="IPR016186">
    <property type="entry name" value="C-type_lectin-like/link_sf"/>
</dbReference>
<reference evidence="5" key="3">
    <citation type="submission" date="2025-09" db="UniProtKB">
        <authorList>
            <consortium name="Ensembl"/>
        </authorList>
    </citation>
    <scope>IDENTIFICATION</scope>
</reference>
<feature type="transmembrane region" description="Helical" evidence="3">
    <location>
        <begin position="72"/>
        <end position="97"/>
    </location>
</feature>
<keyword evidence="3" id="KW-1133">Transmembrane helix</keyword>
<dbReference type="AlphaFoldDB" id="A0A8C9SQ09"/>
<dbReference type="Pfam" id="PF00059">
    <property type="entry name" value="Lectin_C"/>
    <property type="match status" value="1"/>
</dbReference>
<name>A0A8C9SQ09_SCLFO</name>
<reference evidence="5" key="2">
    <citation type="submission" date="2025-08" db="UniProtKB">
        <authorList>
            <consortium name="Ensembl"/>
        </authorList>
    </citation>
    <scope>IDENTIFICATION</scope>
</reference>
<feature type="region of interest" description="Disordered" evidence="2">
    <location>
        <begin position="40"/>
        <end position="67"/>
    </location>
</feature>
<organism evidence="5 6">
    <name type="scientific">Scleropages formosus</name>
    <name type="common">Asian bonytongue</name>
    <name type="synonym">Osteoglossum formosum</name>
    <dbReference type="NCBI Taxonomy" id="113540"/>
    <lineage>
        <taxon>Eukaryota</taxon>
        <taxon>Metazoa</taxon>
        <taxon>Chordata</taxon>
        <taxon>Craniata</taxon>
        <taxon>Vertebrata</taxon>
        <taxon>Euteleostomi</taxon>
        <taxon>Actinopterygii</taxon>
        <taxon>Neopterygii</taxon>
        <taxon>Teleostei</taxon>
        <taxon>Osteoglossocephala</taxon>
        <taxon>Osteoglossomorpha</taxon>
        <taxon>Osteoglossiformes</taxon>
        <taxon>Osteoglossidae</taxon>
        <taxon>Scleropages</taxon>
    </lineage>
</organism>
<dbReference type="SUPFAM" id="SSF56436">
    <property type="entry name" value="C-type lectin-like"/>
    <property type="match status" value="1"/>
</dbReference>
<dbReference type="SMART" id="SM00034">
    <property type="entry name" value="CLECT"/>
    <property type="match status" value="1"/>
</dbReference>
<sequence>MSDELFYSSVILPKPCDLAVEVKKNEEVVYAEVRKTELPPLETALDPAGQQSVSSAGSPEKSEPRVQPNKKVVVSSVVLCALLVEGIIALCVCYIQLRNSNATNQEIQTLNKNLTAEKENLEREIRELKIQGDEYRMERDSLNQTLMTILQFDNFPVTSYCEVSNSRTKERQCSPCQMGWKLYNSSCYYVYLSSPWKTWSDSRQECIKMGADLVTIDSEDEQRFISQLAPNYYDKWHGYWIGLRRSSNGWFWVNGDPLTTGFWIAQPSENYSSEECVLTNTNDSTLYNWRTNDQCTMLNKWICEIKSLTF</sequence>
<accession>A0A8C9SQ09</accession>
<evidence type="ECO:0000313" key="5">
    <source>
        <dbReference type="Ensembl" id="ENSSFOP00015037949.2"/>
    </source>
</evidence>
<proteinExistence type="predicted"/>
<dbReference type="InterPro" id="IPR001304">
    <property type="entry name" value="C-type_lectin-like"/>
</dbReference>
<reference evidence="5 6" key="1">
    <citation type="submission" date="2019-04" db="EMBL/GenBank/DDBJ databases">
        <authorList>
            <consortium name="Wellcome Sanger Institute Data Sharing"/>
        </authorList>
    </citation>
    <scope>NUCLEOTIDE SEQUENCE [LARGE SCALE GENOMIC DNA]</scope>
</reference>
<evidence type="ECO:0000256" key="2">
    <source>
        <dbReference type="SAM" id="MobiDB-lite"/>
    </source>
</evidence>
<evidence type="ECO:0000256" key="1">
    <source>
        <dbReference type="SAM" id="Coils"/>
    </source>
</evidence>
<keyword evidence="3" id="KW-0472">Membrane</keyword>
<dbReference type="PROSITE" id="PS50041">
    <property type="entry name" value="C_TYPE_LECTIN_2"/>
    <property type="match status" value="1"/>
</dbReference>
<keyword evidence="3" id="KW-0812">Transmembrane</keyword>
<evidence type="ECO:0000259" key="4">
    <source>
        <dbReference type="PROSITE" id="PS50041"/>
    </source>
</evidence>
<keyword evidence="1" id="KW-0175">Coiled coil</keyword>
<dbReference type="InterPro" id="IPR050111">
    <property type="entry name" value="C-type_lectin/snaclec_domain"/>
</dbReference>
<dbReference type="GeneTree" id="ENSGT01030000234575"/>
<dbReference type="InterPro" id="IPR016187">
    <property type="entry name" value="CTDL_fold"/>
</dbReference>
<dbReference type="RefSeq" id="XP_018595243.1">
    <property type="nucleotide sequence ID" value="XM_018739727.2"/>
</dbReference>
<dbReference type="Ensembl" id="ENSSFOT00015038368.2">
    <property type="protein sequence ID" value="ENSSFOP00015037949.2"/>
    <property type="gene ID" value="ENSSFOG00015024153.2"/>
</dbReference>
<keyword evidence="6" id="KW-1185">Reference proteome</keyword>
<dbReference type="KEGG" id="sfm:108926787"/>
<evidence type="ECO:0000313" key="6">
    <source>
        <dbReference type="Proteomes" id="UP000694397"/>
    </source>
</evidence>
<evidence type="ECO:0000256" key="3">
    <source>
        <dbReference type="SAM" id="Phobius"/>
    </source>
</evidence>
<dbReference type="PANTHER" id="PTHR22803">
    <property type="entry name" value="MANNOSE, PHOSPHOLIPASE, LECTIN RECEPTOR RELATED"/>
    <property type="match status" value="1"/>
</dbReference>
<dbReference type="Gene3D" id="3.10.100.10">
    <property type="entry name" value="Mannose-Binding Protein A, subunit A"/>
    <property type="match status" value="1"/>
</dbReference>
<feature type="domain" description="C-type lectin" evidence="4">
    <location>
        <begin position="183"/>
        <end position="304"/>
    </location>
</feature>
<dbReference type="GeneID" id="108926787"/>
<feature type="coiled-coil region" evidence="1">
    <location>
        <begin position="97"/>
        <end position="145"/>
    </location>
</feature>
<gene>
    <name evidence="5" type="primary">LOC108926787</name>
</gene>